<dbReference type="EMBL" id="HF936032">
    <property type="protein sequence ID" value="CCX33190.1"/>
    <property type="molecule type" value="Genomic_DNA"/>
</dbReference>
<proteinExistence type="predicted"/>
<evidence type="ECO:0000313" key="2">
    <source>
        <dbReference type="Proteomes" id="UP000018144"/>
    </source>
</evidence>
<gene>
    <name evidence="1" type="ORF">PCON_14230</name>
</gene>
<protein>
    <submittedName>
        <fullName evidence="1">Uncharacterized protein</fullName>
    </submittedName>
</protein>
<name>U4LTX3_PYROM</name>
<accession>U4LTX3</accession>
<reference evidence="1 2" key="1">
    <citation type="journal article" date="2013" name="PLoS Genet.">
        <title>The genome and development-dependent transcriptomes of Pyronema confluens: a window into fungal evolution.</title>
        <authorList>
            <person name="Traeger S."/>
            <person name="Altegoer F."/>
            <person name="Freitag M."/>
            <person name="Gabaldon T."/>
            <person name="Kempken F."/>
            <person name="Kumar A."/>
            <person name="Marcet-Houben M."/>
            <person name="Poggeler S."/>
            <person name="Stajich J.E."/>
            <person name="Nowrousian M."/>
        </authorList>
    </citation>
    <scope>NUCLEOTIDE SEQUENCE [LARGE SCALE GENOMIC DNA]</scope>
    <source>
        <strain evidence="2">CBS 100304</strain>
        <tissue evidence="1">Vegetative mycelium</tissue>
    </source>
</reference>
<organism evidence="1 2">
    <name type="scientific">Pyronema omphalodes (strain CBS 100304)</name>
    <name type="common">Pyronema confluens</name>
    <dbReference type="NCBI Taxonomy" id="1076935"/>
    <lineage>
        <taxon>Eukaryota</taxon>
        <taxon>Fungi</taxon>
        <taxon>Dikarya</taxon>
        <taxon>Ascomycota</taxon>
        <taxon>Pezizomycotina</taxon>
        <taxon>Pezizomycetes</taxon>
        <taxon>Pezizales</taxon>
        <taxon>Pyronemataceae</taxon>
        <taxon>Pyronema</taxon>
    </lineage>
</organism>
<dbReference type="Proteomes" id="UP000018144">
    <property type="component" value="Unassembled WGS sequence"/>
</dbReference>
<sequence>MSCLTDIPAPIWVLCTFGFNALHGSLFARALPEIDLITFSLL</sequence>
<dbReference type="AlphaFoldDB" id="U4LTX3"/>
<keyword evidence="2" id="KW-1185">Reference proteome</keyword>
<evidence type="ECO:0000313" key="1">
    <source>
        <dbReference type="EMBL" id="CCX33190.1"/>
    </source>
</evidence>